<dbReference type="EMBL" id="JARIHO010000019">
    <property type="protein sequence ID" value="KAJ7347388.1"/>
    <property type="molecule type" value="Genomic_DNA"/>
</dbReference>
<protein>
    <submittedName>
        <fullName evidence="2">Actin-domain-containing protein</fullName>
    </submittedName>
</protein>
<feature type="transmembrane region" description="Helical" evidence="1">
    <location>
        <begin position="126"/>
        <end position="158"/>
    </location>
</feature>
<dbReference type="AlphaFoldDB" id="A0AAD7A124"/>
<sequence>MWVFFFWVENSFAGWVLAVLSGGTSILLGIGARMQRDVAALALVGMKVKVRVPNMILKLERKYVAWLGGSILASRSTFESLCCLKADHDEVGPGIVHRRFTGAYGIIFALAVYSILRNGLKSRGRVIMLIIVVYLYASAVAQFVLDVLDTFHAIYYYLMDSDTPFPDRLPRAESEASVIPALEAIFMFSVIIGDGVVIWRTWAIYQRRLLAILMPSILLLGLFSSVVIDTICYNNPLPGVEPICPWTGLIFWTLSIATNITCTIMIGFKAWQHRQMMRELNLSGTHSRTSTERVLSLLVESGFIYIFLWATEIIVWLNCSPDSPLNYAFEVISPMGNQIAGMYPTLIIVIVNFRRTFWEEGTAKIGNDISLNTVQWNVKRGPTETFVTEGTVDVHRETVVEITSETYGSAANVKHNEI</sequence>
<gene>
    <name evidence="2" type="ORF">DFH08DRAFT_1080378</name>
</gene>
<keyword evidence="1" id="KW-0472">Membrane</keyword>
<accession>A0AAD7A124</accession>
<organism evidence="2 3">
    <name type="scientific">Mycena albidolilacea</name>
    <dbReference type="NCBI Taxonomy" id="1033008"/>
    <lineage>
        <taxon>Eukaryota</taxon>
        <taxon>Fungi</taxon>
        <taxon>Dikarya</taxon>
        <taxon>Basidiomycota</taxon>
        <taxon>Agaricomycotina</taxon>
        <taxon>Agaricomycetes</taxon>
        <taxon>Agaricomycetidae</taxon>
        <taxon>Agaricales</taxon>
        <taxon>Marasmiineae</taxon>
        <taxon>Mycenaceae</taxon>
        <taxon>Mycena</taxon>
    </lineage>
</organism>
<evidence type="ECO:0000256" key="1">
    <source>
        <dbReference type="SAM" id="Phobius"/>
    </source>
</evidence>
<dbReference type="Proteomes" id="UP001218218">
    <property type="component" value="Unassembled WGS sequence"/>
</dbReference>
<comment type="caution">
    <text evidence="2">The sequence shown here is derived from an EMBL/GenBank/DDBJ whole genome shotgun (WGS) entry which is preliminary data.</text>
</comment>
<evidence type="ECO:0000313" key="2">
    <source>
        <dbReference type="EMBL" id="KAJ7347388.1"/>
    </source>
</evidence>
<feature type="transmembrane region" description="Helical" evidence="1">
    <location>
        <begin position="248"/>
        <end position="268"/>
    </location>
</feature>
<reference evidence="2" key="1">
    <citation type="submission" date="2023-03" db="EMBL/GenBank/DDBJ databases">
        <title>Massive genome expansion in bonnet fungi (Mycena s.s.) driven by repeated elements and novel gene families across ecological guilds.</title>
        <authorList>
            <consortium name="Lawrence Berkeley National Laboratory"/>
            <person name="Harder C.B."/>
            <person name="Miyauchi S."/>
            <person name="Viragh M."/>
            <person name="Kuo A."/>
            <person name="Thoen E."/>
            <person name="Andreopoulos B."/>
            <person name="Lu D."/>
            <person name="Skrede I."/>
            <person name="Drula E."/>
            <person name="Henrissat B."/>
            <person name="Morin E."/>
            <person name="Kohler A."/>
            <person name="Barry K."/>
            <person name="LaButti K."/>
            <person name="Morin E."/>
            <person name="Salamov A."/>
            <person name="Lipzen A."/>
            <person name="Mereny Z."/>
            <person name="Hegedus B."/>
            <person name="Baldrian P."/>
            <person name="Stursova M."/>
            <person name="Weitz H."/>
            <person name="Taylor A."/>
            <person name="Grigoriev I.V."/>
            <person name="Nagy L.G."/>
            <person name="Martin F."/>
            <person name="Kauserud H."/>
        </authorList>
    </citation>
    <scope>NUCLEOTIDE SEQUENCE</scope>
    <source>
        <strain evidence="2">CBHHK002</strain>
    </source>
</reference>
<proteinExistence type="predicted"/>
<dbReference type="Gene3D" id="3.30.420.40">
    <property type="match status" value="1"/>
</dbReference>
<feature type="transmembrane region" description="Helical" evidence="1">
    <location>
        <begin position="294"/>
        <end position="317"/>
    </location>
</feature>
<feature type="transmembrane region" description="Helical" evidence="1">
    <location>
        <begin position="12"/>
        <end position="32"/>
    </location>
</feature>
<keyword evidence="1" id="KW-1133">Transmembrane helix</keyword>
<feature type="transmembrane region" description="Helical" evidence="1">
    <location>
        <begin position="209"/>
        <end position="228"/>
    </location>
</feature>
<evidence type="ECO:0000313" key="3">
    <source>
        <dbReference type="Proteomes" id="UP001218218"/>
    </source>
</evidence>
<keyword evidence="1" id="KW-0812">Transmembrane</keyword>
<dbReference type="Pfam" id="PF00022">
    <property type="entry name" value="Actin"/>
    <property type="match status" value="1"/>
</dbReference>
<name>A0AAD7A124_9AGAR</name>
<dbReference type="SUPFAM" id="SSF53067">
    <property type="entry name" value="Actin-like ATPase domain"/>
    <property type="match status" value="1"/>
</dbReference>
<keyword evidence="3" id="KW-1185">Reference proteome</keyword>
<dbReference type="InterPro" id="IPR004000">
    <property type="entry name" value="Actin"/>
</dbReference>
<dbReference type="InterPro" id="IPR043129">
    <property type="entry name" value="ATPase_NBD"/>
</dbReference>
<feature type="transmembrane region" description="Helical" evidence="1">
    <location>
        <begin position="178"/>
        <end position="197"/>
    </location>
</feature>